<proteinExistence type="predicted"/>
<protein>
    <submittedName>
        <fullName evidence="1">Uncharacterized protein</fullName>
    </submittedName>
</protein>
<keyword evidence="2" id="KW-1185">Reference proteome</keyword>
<name>A0A834HHF8_RHOSS</name>
<comment type="caution">
    <text evidence="1">The sequence shown here is derived from an EMBL/GenBank/DDBJ whole genome shotgun (WGS) entry which is preliminary data.</text>
</comment>
<reference evidence="1" key="1">
    <citation type="submission" date="2019-11" db="EMBL/GenBank/DDBJ databases">
        <authorList>
            <person name="Liu Y."/>
            <person name="Hou J."/>
            <person name="Li T.-Q."/>
            <person name="Guan C.-H."/>
            <person name="Wu X."/>
            <person name="Wu H.-Z."/>
            <person name="Ling F."/>
            <person name="Zhang R."/>
            <person name="Shi X.-G."/>
            <person name="Ren J.-P."/>
            <person name="Chen E.-F."/>
            <person name="Sun J.-M."/>
        </authorList>
    </citation>
    <scope>NUCLEOTIDE SEQUENCE</scope>
    <source>
        <strain evidence="1">Adult_tree_wgs_1</strain>
        <tissue evidence="1">Leaves</tissue>
    </source>
</reference>
<dbReference type="AlphaFoldDB" id="A0A834HHF8"/>
<accession>A0A834HHF8</accession>
<dbReference type="EMBL" id="WJXA01000001">
    <property type="protein sequence ID" value="KAF7152436.1"/>
    <property type="molecule type" value="Genomic_DNA"/>
</dbReference>
<dbReference type="Proteomes" id="UP000626092">
    <property type="component" value="Unassembled WGS sequence"/>
</dbReference>
<organism evidence="1 2">
    <name type="scientific">Rhododendron simsii</name>
    <name type="common">Sims's rhododendron</name>
    <dbReference type="NCBI Taxonomy" id="118357"/>
    <lineage>
        <taxon>Eukaryota</taxon>
        <taxon>Viridiplantae</taxon>
        <taxon>Streptophyta</taxon>
        <taxon>Embryophyta</taxon>
        <taxon>Tracheophyta</taxon>
        <taxon>Spermatophyta</taxon>
        <taxon>Magnoliopsida</taxon>
        <taxon>eudicotyledons</taxon>
        <taxon>Gunneridae</taxon>
        <taxon>Pentapetalae</taxon>
        <taxon>asterids</taxon>
        <taxon>Ericales</taxon>
        <taxon>Ericaceae</taxon>
        <taxon>Ericoideae</taxon>
        <taxon>Rhodoreae</taxon>
        <taxon>Rhododendron</taxon>
    </lineage>
</organism>
<evidence type="ECO:0000313" key="1">
    <source>
        <dbReference type="EMBL" id="KAF7152436.1"/>
    </source>
</evidence>
<evidence type="ECO:0000313" key="2">
    <source>
        <dbReference type="Proteomes" id="UP000626092"/>
    </source>
</evidence>
<dbReference type="OrthoDB" id="1607513at2759"/>
<gene>
    <name evidence="1" type="ORF">RHSIM_Rhsim01G0100900</name>
</gene>
<sequence length="164" mass="18963">MSKTISKTNNDLKLFSALICFFLLLPNRIHFSGSSLVPHLRQNLLDNADEMSDREHEYCLQNTLGYDKAIVGEFMDKLKREITRLFGWYVKYNVSLNVHNKEVRGLSDTVDLDGLETDIGNHKSLKSQFKIHKQKEGNMASKTELEKYLVETSEDDCDDFDVLR</sequence>